<dbReference type="SUPFAM" id="SSF50475">
    <property type="entry name" value="FMN-binding split barrel"/>
    <property type="match status" value="1"/>
</dbReference>
<proteinExistence type="predicted"/>
<gene>
    <name evidence="1" type="ORF">BALG_01801</name>
</gene>
<evidence type="ECO:0000313" key="1">
    <source>
        <dbReference type="EMBL" id="EEZ31681.1"/>
    </source>
</evidence>
<accession>A0A0E1X673</accession>
<dbReference type="InterPro" id="IPR012349">
    <property type="entry name" value="Split_barrel_FMN-bd"/>
</dbReference>
<organism evidence="1">
    <name type="scientific">Brucella pinnipedialis M292/94/1</name>
    <dbReference type="NCBI Taxonomy" id="520462"/>
    <lineage>
        <taxon>Bacteria</taxon>
        <taxon>Pseudomonadati</taxon>
        <taxon>Pseudomonadota</taxon>
        <taxon>Alphaproteobacteria</taxon>
        <taxon>Hyphomicrobiales</taxon>
        <taxon>Brucellaceae</taxon>
        <taxon>Brucella/Ochrobactrum group</taxon>
        <taxon>Brucella</taxon>
    </lineage>
</organism>
<name>A0A0E1X673_9HYPH</name>
<sequence length="101" mass="11352">MIWPYTPFISCCGPYCSVRMGPCERKNSARGCPRNTIHCETIAMDRNPQGSPRIRRRYLDHNSKVALYVDLGNFCLFHLAVESASLNGGFGRALNSIRMIA</sequence>
<dbReference type="HOGENOM" id="CLU_2286110_0_0_5"/>
<reference evidence="1" key="1">
    <citation type="submission" date="2009-01" db="EMBL/GenBank/DDBJ databases">
        <title>The Genome Sequence of Brucella pinnipedialis M292/94/1.</title>
        <authorList>
            <consortium name="The Broad Institute Genome Sequencing Platform"/>
            <person name="Ward D."/>
            <person name="Young S.K."/>
            <person name="Kodira C.D."/>
            <person name="Zeng Q."/>
            <person name="Koehrsen M."/>
            <person name="Alvarado L."/>
            <person name="Berlin A."/>
            <person name="Borenstein D."/>
            <person name="Chen Z."/>
            <person name="Engels R."/>
            <person name="Freedman E."/>
            <person name="Gellesch M."/>
            <person name="Goldberg J."/>
            <person name="Griggs A."/>
            <person name="Gujja S."/>
            <person name="Heiman D."/>
            <person name="Hepburn T."/>
            <person name="Howarth C."/>
            <person name="Jen D."/>
            <person name="Larson L."/>
            <person name="Lewis B."/>
            <person name="Mehta T."/>
            <person name="Park D."/>
            <person name="Pearson M."/>
            <person name="Roberts A."/>
            <person name="Saif S."/>
            <person name="Shea T."/>
            <person name="Shenoy N."/>
            <person name="Sisk P."/>
            <person name="Stolte C."/>
            <person name="Sykes S."/>
            <person name="Walk T."/>
            <person name="White J."/>
            <person name="Yandava C."/>
            <person name="Whatmore A.M."/>
            <person name="Perrett L.L."/>
            <person name="O'Callaghan D."/>
            <person name="Nusbaum C."/>
            <person name="Galagan J."/>
            <person name="Birren B."/>
        </authorList>
    </citation>
    <scope>NUCLEOTIDE SEQUENCE [LARGE SCALE GENOMIC DNA]</scope>
    <source>
        <strain evidence="1">M292/94/1</strain>
    </source>
</reference>
<dbReference type="EMBL" id="EQ999546">
    <property type="protein sequence ID" value="EEZ31681.1"/>
    <property type="molecule type" value="Genomic_DNA"/>
</dbReference>
<dbReference type="GeneID" id="89807976"/>
<dbReference type="AlphaFoldDB" id="A0A0E1X673"/>
<dbReference type="Proteomes" id="UP000004659">
    <property type="component" value="Unassembled WGS sequence"/>
</dbReference>
<protein>
    <submittedName>
        <fullName evidence="1">Uncharacterized protein</fullName>
    </submittedName>
</protein>
<dbReference type="RefSeq" id="WP_002967847.1">
    <property type="nucleotide sequence ID" value="NZ_EQ999546.1"/>
</dbReference>
<dbReference type="Gene3D" id="2.30.110.10">
    <property type="entry name" value="Electron Transport, Fmn-binding Protein, Chain A"/>
    <property type="match status" value="1"/>
</dbReference>